<accession>A0A8J8YS72</accession>
<protein>
    <submittedName>
        <fullName evidence="1">Uncharacterized protein</fullName>
    </submittedName>
</protein>
<evidence type="ECO:0000313" key="1">
    <source>
        <dbReference type="EMBL" id="EEE69847.1"/>
    </source>
</evidence>
<proteinExistence type="predicted"/>
<reference evidence="1" key="1">
    <citation type="journal article" date="2005" name="PLoS Biol.">
        <title>The genomes of Oryza sativa: a history of duplications.</title>
        <authorList>
            <person name="Yu J."/>
            <person name="Wang J."/>
            <person name="Lin W."/>
            <person name="Li S."/>
            <person name="Li H."/>
            <person name="Zhou J."/>
            <person name="Ni P."/>
            <person name="Dong W."/>
            <person name="Hu S."/>
            <person name="Zeng C."/>
            <person name="Zhang J."/>
            <person name="Zhang Y."/>
            <person name="Li R."/>
            <person name="Xu Z."/>
            <person name="Li S."/>
            <person name="Li X."/>
            <person name="Zheng H."/>
            <person name="Cong L."/>
            <person name="Lin L."/>
            <person name="Yin J."/>
            <person name="Geng J."/>
            <person name="Li G."/>
            <person name="Shi J."/>
            <person name="Liu J."/>
            <person name="Lv H."/>
            <person name="Li J."/>
            <person name="Wang J."/>
            <person name="Deng Y."/>
            <person name="Ran L."/>
            <person name="Shi X."/>
            <person name="Wang X."/>
            <person name="Wu Q."/>
            <person name="Li C."/>
            <person name="Ren X."/>
            <person name="Wang J."/>
            <person name="Wang X."/>
            <person name="Li D."/>
            <person name="Liu D."/>
            <person name="Zhang X."/>
            <person name="Ji Z."/>
            <person name="Zhao W."/>
            <person name="Sun Y."/>
            <person name="Zhang Z."/>
            <person name="Bao J."/>
            <person name="Han Y."/>
            <person name="Dong L."/>
            <person name="Ji J."/>
            <person name="Chen P."/>
            <person name="Wu S."/>
            <person name="Liu J."/>
            <person name="Xiao Y."/>
            <person name="Bu D."/>
            <person name="Tan J."/>
            <person name="Yang L."/>
            <person name="Ye C."/>
            <person name="Zhang J."/>
            <person name="Xu J."/>
            <person name="Zhou Y."/>
            <person name="Yu Y."/>
            <person name="Zhang B."/>
            <person name="Zhuang S."/>
            <person name="Wei H."/>
            <person name="Liu B."/>
            <person name="Lei M."/>
            <person name="Yu H."/>
            <person name="Li Y."/>
            <person name="Xu H."/>
            <person name="Wei S."/>
            <person name="He X."/>
            <person name="Fang L."/>
            <person name="Zhang Z."/>
            <person name="Zhang Y."/>
            <person name="Huang X."/>
            <person name="Su Z."/>
            <person name="Tong W."/>
            <person name="Li J."/>
            <person name="Tong Z."/>
            <person name="Li S."/>
            <person name="Ye J."/>
            <person name="Wang L."/>
            <person name="Fang L."/>
            <person name="Lei T."/>
            <person name="Chen C."/>
            <person name="Chen H."/>
            <person name="Xu Z."/>
            <person name="Li H."/>
            <person name="Huang H."/>
            <person name="Zhang F."/>
            <person name="Xu H."/>
            <person name="Li N."/>
            <person name="Zhao C."/>
            <person name="Li S."/>
            <person name="Dong L."/>
            <person name="Huang Y."/>
            <person name="Li L."/>
            <person name="Xi Y."/>
            <person name="Qi Q."/>
            <person name="Li W."/>
            <person name="Zhang B."/>
            <person name="Hu W."/>
            <person name="Zhang Y."/>
            <person name="Tian X."/>
            <person name="Jiao Y."/>
            <person name="Liang X."/>
            <person name="Jin J."/>
            <person name="Gao L."/>
            <person name="Zheng W."/>
            <person name="Hao B."/>
            <person name="Liu S."/>
            <person name="Wang W."/>
            <person name="Yuan L."/>
            <person name="Cao M."/>
            <person name="McDermott J."/>
            <person name="Samudrala R."/>
            <person name="Wang J."/>
            <person name="Wong G.K."/>
            <person name="Yang H."/>
        </authorList>
    </citation>
    <scope>NUCLEOTIDE SEQUENCE [LARGE SCALE GENOMIC DNA]</scope>
</reference>
<organism evidence="1">
    <name type="scientific">Oryza sativa subsp. japonica</name>
    <name type="common">Rice</name>
    <dbReference type="NCBI Taxonomy" id="39947"/>
    <lineage>
        <taxon>Eukaryota</taxon>
        <taxon>Viridiplantae</taxon>
        <taxon>Streptophyta</taxon>
        <taxon>Embryophyta</taxon>
        <taxon>Tracheophyta</taxon>
        <taxon>Spermatophyta</taxon>
        <taxon>Magnoliopsida</taxon>
        <taxon>Liliopsida</taxon>
        <taxon>Poales</taxon>
        <taxon>Poaceae</taxon>
        <taxon>BOP clade</taxon>
        <taxon>Oryzoideae</taxon>
        <taxon>Oryzeae</taxon>
        <taxon>Oryzinae</taxon>
        <taxon>Oryza</taxon>
        <taxon>Oryza sativa</taxon>
    </lineage>
</organism>
<dbReference type="Proteomes" id="UP000007752">
    <property type="component" value="Chromosome 9"/>
</dbReference>
<sequence>MTRRIPTTVADLGRGRQIWWQWASVARVKGKGGLILPELGKVTMMVTTRGVYNCREVYSLVAHMALTMAAYGHRSSSDKP</sequence>
<dbReference type="AlphaFoldDB" id="A0A8J8YS72"/>
<gene>
    <name evidence="1" type="ORF">OsJ_29622</name>
</gene>
<reference evidence="1" key="2">
    <citation type="submission" date="2008-12" db="EMBL/GenBank/DDBJ databases">
        <title>Improved gene annotation of the rice (Oryza sativa) genomes.</title>
        <authorList>
            <person name="Wang J."/>
            <person name="Li R."/>
            <person name="Fan W."/>
            <person name="Huang Q."/>
            <person name="Zhang J."/>
            <person name="Zhou Y."/>
            <person name="Hu Y."/>
            <person name="Zi S."/>
            <person name="Li J."/>
            <person name="Ni P."/>
            <person name="Zheng H."/>
            <person name="Zhang Y."/>
            <person name="Zhao M."/>
            <person name="Hao Q."/>
            <person name="McDermott J."/>
            <person name="Samudrala R."/>
            <person name="Kristiansen K."/>
            <person name="Wong G.K.-S."/>
        </authorList>
    </citation>
    <scope>NUCLEOTIDE SEQUENCE</scope>
</reference>
<name>A0A8J8YS72_ORYSJ</name>
<dbReference type="EMBL" id="CM000146">
    <property type="protein sequence ID" value="EEE69847.1"/>
    <property type="molecule type" value="Genomic_DNA"/>
</dbReference>